<reference evidence="6" key="2">
    <citation type="submission" date="2015-01" db="EMBL/GenBank/DDBJ databases">
        <title>Evolutionary Origins and Diversification of the Mycorrhizal Mutualists.</title>
        <authorList>
            <consortium name="DOE Joint Genome Institute"/>
            <consortium name="Mycorrhizal Genomics Consortium"/>
            <person name="Kohler A."/>
            <person name="Kuo A."/>
            <person name="Nagy L.G."/>
            <person name="Floudas D."/>
            <person name="Copeland A."/>
            <person name="Barry K.W."/>
            <person name="Cichocki N."/>
            <person name="Veneault-Fourrey C."/>
            <person name="LaButti K."/>
            <person name="Lindquist E.A."/>
            <person name="Lipzen A."/>
            <person name="Lundell T."/>
            <person name="Morin E."/>
            <person name="Murat C."/>
            <person name="Riley R."/>
            <person name="Ohm R."/>
            <person name="Sun H."/>
            <person name="Tunlid A."/>
            <person name="Henrissat B."/>
            <person name="Grigoriev I.V."/>
            <person name="Hibbett D.S."/>
            <person name="Martin F."/>
        </authorList>
    </citation>
    <scope>NUCLEOTIDE SEQUENCE [LARGE SCALE GENOMIC DNA]</scope>
    <source>
        <strain evidence="6">LaAM-08-1</strain>
    </source>
</reference>
<evidence type="ECO:0000313" key="6">
    <source>
        <dbReference type="Proteomes" id="UP000054477"/>
    </source>
</evidence>
<dbReference type="PANTHER" id="PTHR19965:SF35">
    <property type="entry name" value="RNA ANNEALING PROTEIN YRA1"/>
    <property type="match status" value="1"/>
</dbReference>
<dbReference type="HOGENOM" id="CLU_052367_2_2_1"/>
<feature type="domain" description="RRM" evidence="4">
    <location>
        <begin position="61"/>
        <end position="139"/>
    </location>
</feature>
<evidence type="ECO:0000256" key="1">
    <source>
        <dbReference type="ARBA" id="ARBA00022884"/>
    </source>
</evidence>
<dbReference type="SMART" id="SM00360">
    <property type="entry name" value="RRM"/>
    <property type="match status" value="1"/>
</dbReference>
<dbReference type="AlphaFoldDB" id="A0A0C9Y881"/>
<evidence type="ECO:0000256" key="3">
    <source>
        <dbReference type="SAM" id="MobiDB-lite"/>
    </source>
</evidence>
<name>A0A0C9Y881_9AGAR</name>
<dbReference type="Proteomes" id="UP000054477">
    <property type="component" value="Unassembled WGS sequence"/>
</dbReference>
<dbReference type="InterPro" id="IPR012677">
    <property type="entry name" value="Nucleotide-bd_a/b_plait_sf"/>
</dbReference>
<reference evidence="5 6" key="1">
    <citation type="submission" date="2014-04" db="EMBL/GenBank/DDBJ databases">
        <authorList>
            <consortium name="DOE Joint Genome Institute"/>
            <person name="Kuo A."/>
            <person name="Kohler A."/>
            <person name="Nagy L.G."/>
            <person name="Floudas D."/>
            <person name="Copeland A."/>
            <person name="Barry K.W."/>
            <person name="Cichocki N."/>
            <person name="Veneault-Fourrey C."/>
            <person name="LaButti K."/>
            <person name="Lindquist E.A."/>
            <person name="Lipzen A."/>
            <person name="Lundell T."/>
            <person name="Morin E."/>
            <person name="Murat C."/>
            <person name="Sun H."/>
            <person name="Tunlid A."/>
            <person name="Henrissat B."/>
            <person name="Grigoriev I.V."/>
            <person name="Hibbett D.S."/>
            <person name="Martin F."/>
            <person name="Nordberg H.P."/>
            <person name="Cantor M.N."/>
            <person name="Hua S.X."/>
        </authorList>
    </citation>
    <scope>NUCLEOTIDE SEQUENCE [LARGE SCALE GENOMIC DNA]</scope>
    <source>
        <strain evidence="5 6">LaAM-08-1</strain>
    </source>
</reference>
<sequence length="273" mass="28977">MQAVSQNRLSQPYARSNNFHGPKRQLLGNHAGHAPPSWRTNGPVPVPQGGKGRGAPPDIGSKIFLSRLPVDVAEKDVEELFRKTVGPLKESFLIYNSQGRSKGMAVVTFQRPGDAALAREKYDGKIVDGRESRSLSSSAASIWIIGGIGRPIKIEVIVDGVPHMGASKGPPPPPTLLTRLGGAPAAASTSLIATPMAGPSTVTPRVEPVSKLPQHSMKARIAPVVAAAVPPRRIRQKKGPKRLKKRAPLTVDGLDKDMEDYRASAPDVGMGIA</sequence>
<dbReference type="PANTHER" id="PTHR19965">
    <property type="entry name" value="RNA AND EXPORT FACTOR BINDING PROTEIN"/>
    <property type="match status" value="1"/>
</dbReference>
<dbReference type="Pfam" id="PF00076">
    <property type="entry name" value="RRM_1"/>
    <property type="match status" value="1"/>
</dbReference>
<dbReference type="Gene3D" id="3.30.70.330">
    <property type="match status" value="1"/>
</dbReference>
<feature type="region of interest" description="Disordered" evidence="3">
    <location>
        <begin position="1"/>
        <end position="58"/>
    </location>
</feature>
<keyword evidence="6" id="KW-1185">Reference proteome</keyword>
<feature type="compositionally biased region" description="Polar residues" evidence="3">
    <location>
        <begin position="1"/>
        <end position="19"/>
    </location>
</feature>
<dbReference type="GO" id="GO:0003729">
    <property type="term" value="F:mRNA binding"/>
    <property type="evidence" value="ECO:0007669"/>
    <property type="project" value="TreeGrafter"/>
</dbReference>
<dbReference type="SUPFAM" id="SSF54928">
    <property type="entry name" value="RNA-binding domain, RBD"/>
    <property type="match status" value="1"/>
</dbReference>
<dbReference type="InterPro" id="IPR051229">
    <property type="entry name" value="ALYREF_mRNA_export"/>
</dbReference>
<gene>
    <name evidence="5" type="ORF">K443DRAFT_3172</name>
</gene>
<accession>A0A0C9Y881</accession>
<proteinExistence type="predicted"/>
<keyword evidence="1 2" id="KW-0694">RNA-binding</keyword>
<dbReference type="STRING" id="1095629.A0A0C9Y881"/>
<feature type="compositionally biased region" description="Basic residues" evidence="3">
    <location>
        <begin position="232"/>
        <end position="247"/>
    </location>
</feature>
<dbReference type="PROSITE" id="PS50102">
    <property type="entry name" value="RRM"/>
    <property type="match status" value="1"/>
</dbReference>
<evidence type="ECO:0000313" key="5">
    <source>
        <dbReference type="EMBL" id="KIK06397.1"/>
    </source>
</evidence>
<evidence type="ECO:0000259" key="4">
    <source>
        <dbReference type="PROSITE" id="PS50102"/>
    </source>
</evidence>
<organism evidence="5 6">
    <name type="scientific">Laccaria amethystina LaAM-08-1</name>
    <dbReference type="NCBI Taxonomy" id="1095629"/>
    <lineage>
        <taxon>Eukaryota</taxon>
        <taxon>Fungi</taxon>
        <taxon>Dikarya</taxon>
        <taxon>Basidiomycota</taxon>
        <taxon>Agaricomycotina</taxon>
        <taxon>Agaricomycetes</taxon>
        <taxon>Agaricomycetidae</taxon>
        <taxon>Agaricales</taxon>
        <taxon>Agaricineae</taxon>
        <taxon>Hydnangiaceae</taxon>
        <taxon>Laccaria</taxon>
    </lineage>
</organism>
<dbReference type="GO" id="GO:0005634">
    <property type="term" value="C:nucleus"/>
    <property type="evidence" value="ECO:0007669"/>
    <property type="project" value="TreeGrafter"/>
</dbReference>
<dbReference type="EMBL" id="KN838553">
    <property type="protein sequence ID" value="KIK06397.1"/>
    <property type="molecule type" value="Genomic_DNA"/>
</dbReference>
<dbReference type="OrthoDB" id="346839at2759"/>
<dbReference type="InterPro" id="IPR000504">
    <property type="entry name" value="RRM_dom"/>
</dbReference>
<evidence type="ECO:0000256" key="2">
    <source>
        <dbReference type="PROSITE-ProRule" id="PRU00176"/>
    </source>
</evidence>
<feature type="region of interest" description="Disordered" evidence="3">
    <location>
        <begin position="230"/>
        <end position="251"/>
    </location>
</feature>
<protein>
    <recommendedName>
        <fullName evidence="4">RRM domain-containing protein</fullName>
    </recommendedName>
</protein>
<dbReference type="InterPro" id="IPR035979">
    <property type="entry name" value="RBD_domain_sf"/>
</dbReference>